<dbReference type="GO" id="GO:0009435">
    <property type="term" value="P:NAD+ biosynthetic process"/>
    <property type="evidence" value="ECO:0007669"/>
    <property type="project" value="InterPro"/>
</dbReference>
<dbReference type="SUPFAM" id="SSF54675">
    <property type="entry name" value="Nicotinate/Quinolinate PRTase N-terminal domain-like"/>
    <property type="match status" value="1"/>
</dbReference>
<dbReference type="PANTHER" id="PTHR32179">
    <property type="entry name" value="NICOTINATE-NUCLEOTIDE PYROPHOSPHORYLASE [CARBOXYLATING]"/>
    <property type="match status" value="1"/>
</dbReference>
<keyword evidence="12" id="KW-1185">Reference proteome</keyword>
<evidence type="ECO:0000259" key="9">
    <source>
        <dbReference type="Pfam" id="PF01729"/>
    </source>
</evidence>
<name>A0A1M4Z2W3_9FIRM</name>
<comment type="pathway">
    <text evidence="1">Cofactor biosynthesis; NAD(+) biosynthesis; nicotinate D-ribonucleotide from quinolinate: step 1/1.</text>
</comment>
<evidence type="ECO:0000256" key="7">
    <source>
        <dbReference type="ARBA" id="ARBA00047445"/>
    </source>
</evidence>
<dbReference type="InterPro" id="IPR002638">
    <property type="entry name" value="Quinolinate_PRibosylTrfase_C"/>
</dbReference>
<evidence type="ECO:0000256" key="3">
    <source>
        <dbReference type="ARBA" id="ARBA00011944"/>
    </source>
</evidence>
<dbReference type="InterPro" id="IPR037128">
    <property type="entry name" value="Quinolinate_PRibosylTase_N_sf"/>
</dbReference>
<dbReference type="InterPro" id="IPR022412">
    <property type="entry name" value="Quinolinate_PRibosylTrfase_N"/>
</dbReference>
<dbReference type="OrthoDB" id="9770610at2"/>
<keyword evidence="6 8" id="KW-0808">Transferase</keyword>
<evidence type="ECO:0000256" key="8">
    <source>
        <dbReference type="PIRNR" id="PIRNR006250"/>
    </source>
</evidence>
<dbReference type="Pfam" id="PF01729">
    <property type="entry name" value="QRPTase_C"/>
    <property type="match status" value="1"/>
</dbReference>
<gene>
    <name evidence="11" type="ORF">SAMN02745218_01515</name>
</gene>
<evidence type="ECO:0000256" key="2">
    <source>
        <dbReference type="ARBA" id="ARBA00009400"/>
    </source>
</evidence>
<evidence type="ECO:0000256" key="4">
    <source>
        <dbReference type="ARBA" id="ARBA00019205"/>
    </source>
</evidence>
<dbReference type="FunFam" id="3.20.20.70:FF:000030">
    <property type="entry name" value="Nicotinate-nucleotide pyrophosphorylase, carboxylating"/>
    <property type="match status" value="1"/>
</dbReference>
<dbReference type="Pfam" id="PF02749">
    <property type="entry name" value="QRPTase_N"/>
    <property type="match status" value="1"/>
</dbReference>
<feature type="domain" description="Quinolinate phosphoribosyl transferase N-terminal" evidence="10">
    <location>
        <begin position="21"/>
        <end position="104"/>
    </location>
</feature>
<evidence type="ECO:0000313" key="12">
    <source>
        <dbReference type="Proteomes" id="UP000184196"/>
    </source>
</evidence>
<dbReference type="InterPro" id="IPR006242">
    <property type="entry name" value="ModD"/>
</dbReference>
<dbReference type="InterPro" id="IPR027277">
    <property type="entry name" value="NadC/ModD"/>
</dbReference>
<dbReference type="EMBL" id="FQUW01000015">
    <property type="protein sequence ID" value="SHF12399.1"/>
    <property type="molecule type" value="Genomic_DNA"/>
</dbReference>
<accession>A0A1M4Z2W3</accession>
<dbReference type="PANTHER" id="PTHR32179:SF4">
    <property type="entry name" value="PYROPHOSPHORYLASE MODD-RELATED"/>
    <property type="match status" value="1"/>
</dbReference>
<comment type="catalytic activity">
    <reaction evidence="7">
        <text>nicotinate beta-D-ribonucleotide + CO2 + diphosphate = quinolinate + 5-phospho-alpha-D-ribose 1-diphosphate + 2 H(+)</text>
        <dbReference type="Rhea" id="RHEA:12733"/>
        <dbReference type="ChEBI" id="CHEBI:15378"/>
        <dbReference type="ChEBI" id="CHEBI:16526"/>
        <dbReference type="ChEBI" id="CHEBI:29959"/>
        <dbReference type="ChEBI" id="CHEBI:33019"/>
        <dbReference type="ChEBI" id="CHEBI:57502"/>
        <dbReference type="ChEBI" id="CHEBI:58017"/>
        <dbReference type="EC" id="2.4.2.19"/>
    </reaction>
</comment>
<dbReference type="NCBIfam" id="TIGR01334">
    <property type="entry name" value="modD"/>
    <property type="match status" value="1"/>
</dbReference>
<sequence length="281" mass="30892">MFYIPDERIEEYIKENVPYLDLTTLVLGIGNRKGKMSFYSREEAVLCGTEEVIRLCDKLGSRVLSYFPSGSVVKPNETFLEVEGKAEELHAAWKVSLNILEYCSGIATRTRRMVDIATKINPRISIVTTRKIFPGTKELATKAVVVGGGFPHRLGLSETILIFKQHLSFLGGLSGLLEILDEIRTRACEKKVIVEVENLEDALALCKGGVDGIQFDKVSPPELKSYVPKIRGINPAVILLAAGGINLDNVADYAKTGVDALVTTSVYFGKPVDLSVKMIEL</sequence>
<proteinExistence type="inferred from homology"/>
<dbReference type="CDD" id="cd01573">
    <property type="entry name" value="modD_like"/>
    <property type="match status" value="1"/>
</dbReference>
<reference evidence="12" key="1">
    <citation type="submission" date="2016-11" db="EMBL/GenBank/DDBJ databases">
        <authorList>
            <person name="Varghese N."/>
            <person name="Submissions S."/>
        </authorList>
    </citation>
    <scope>NUCLEOTIDE SEQUENCE [LARGE SCALE GENOMIC DNA]</scope>
    <source>
        <strain evidence="12">DSM 11792</strain>
    </source>
</reference>
<dbReference type="PIRSF" id="PIRSF006250">
    <property type="entry name" value="NadC_ModD"/>
    <property type="match status" value="1"/>
</dbReference>
<dbReference type="InterPro" id="IPR013785">
    <property type="entry name" value="Aldolase_TIM"/>
</dbReference>
<evidence type="ECO:0000259" key="10">
    <source>
        <dbReference type="Pfam" id="PF02749"/>
    </source>
</evidence>
<comment type="similarity">
    <text evidence="2 8">Belongs to the NadC/ModD family.</text>
</comment>
<dbReference type="Gene3D" id="3.90.1170.20">
    <property type="entry name" value="Quinolinate phosphoribosyl transferase, N-terminal domain"/>
    <property type="match status" value="1"/>
</dbReference>
<dbReference type="GO" id="GO:0005737">
    <property type="term" value="C:cytoplasm"/>
    <property type="evidence" value="ECO:0007669"/>
    <property type="project" value="TreeGrafter"/>
</dbReference>
<dbReference type="GO" id="GO:0004514">
    <property type="term" value="F:nicotinate-nucleotide diphosphorylase (carboxylating) activity"/>
    <property type="evidence" value="ECO:0007669"/>
    <property type="project" value="UniProtKB-EC"/>
</dbReference>
<protein>
    <recommendedName>
        <fullName evidence="4">Putative pyrophosphorylase ModD</fullName>
        <ecNumber evidence="3">2.4.2.19</ecNumber>
    </recommendedName>
</protein>
<evidence type="ECO:0000256" key="5">
    <source>
        <dbReference type="ARBA" id="ARBA00022676"/>
    </source>
</evidence>
<evidence type="ECO:0000256" key="1">
    <source>
        <dbReference type="ARBA" id="ARBA00004893"/>
    </source>
</evidence>
<dbReference type="EC" id="2.4.2.19" evidence="3"/>
<keyword evidence="5 8" id="KW-0328">Glycosyltransferase</keyword>
<dbReference type="InterPro" id="IPR036068">
    <property type="entry name" value="Nicotinate_pribotase-like_C"/>
</dbReference>
<dbReference type="AlphaFoldDB" id="A0A1M4Z2W3"/>
<dbReference type="GO" id="GO:0034213">
    <property type="term" value="P:quinolinate catabolic process"/>
    <property type="evidence" value="ECO:0007669"/>
    <property type="project" value="TreeGrafter"/>
</dbReference>
<evidence type="ECO:0000256" key="6">
    <source>
        <dbReference type="ARBA" id="ARBA00022679"/>
    </source>
</evidence>
<organism evidence="11 12">
    <name type="scientific">Desulfofundulus australicus DSM 11792</name>
    <dbReference type="NCBI Taxonomy" id="1121425"/>
    <lineage>
        <taxon>Bacteria</taxon>
        <taxon>Bacillati</taxon>
        <taxon>Bacillota</taxon>
        <taxon>Clostridia</taxon>
        <taxon>Eubacteriales</taxon>
        <taxon>Peptococcaceae</taxon>
        <taxon>Desulfofundulus</taxon>
    </lineage>
</organism>
<dbReference type="Proteomes" id="UP000184196">
    <property type="component" value="Unassembled WGS sequence"/>
</dbReference>
<evidence type="ECO:0000313" key="11">
    <source>
        <dbReference type="EMBL" id="SHF12399.1"/>
    </source>
</evidence>
<dbReference type="Gene3D" id="3.20.20.70">
    <property type="entry name" value="Aldolase class I"/>
    <property type="match status" value="1"/>
</dbReference>
<feature type="domain" description="Quinolinate phosphoribosyl transferase C-terminal" evidence="9">
    <location>
        <begin position="106"/>
        <end position="277"/>
    </location>
</feature>
<dbReference type="RefSeq" id="WP_073164712.1">
    <property type="nucleotide sequence ID" value="NZ_FQUW01000015.1"/>
</dbReference>
<dbReference type="SUPFAM" id="SSF51690">
    <property type="entry name" value="Nicotinate/Quinolinate PRTase C-terminal domain-like"/>
    <property type="match status" value="1"/>
</dbReference>